<evidence type="ECO:0000313" key="1">
    <source>
        <dbReference type="EMBL" id="AFU57536.1"/>
    </source>
</evidence>
<dbReference type="Proteomes" id="UP000008037">
    <property type="component" value="Chromosome"/>
</dbReference>
<accession>K0I8D2</accession>
<evidence type="ECO:0008006" key="3">
    <source>
        <dbReference type="Google" id="ProtNLM"/>
    </source>
</evidence>
<dbReference type="BioCyc" id="CNIT1237085:G1324-591-MONOMER"/>
<keyword evidence="2" id="KW-1185">Reference proteome</keyword>
<name>K0I8D2_NITGG</name>
<dbReference type="HOGENOM" id="CLU_2712959_0_0_2"/>
<dbReference type="KEGG" id="nga:Ngar_c05930"/>
<evidence type="ECO:0000313" key="2">
    <source>
        <dbReference type="Proteomes" id="UP000008037"/>
    </source>
</evidence>
<proteinExistence type="predicted"/>
<dbReference type="AlphaFoldDB" id="K0I8D2"/>
<reference evidence="1 2" key="1">
    <citation type="journal article" date="2012" name="Environ. Microbiol.">
        <title>The genome of the ammonia-oxidizing Candidatus Nitrososphaera gargensis: insights into metabolic versatility and environmental adaptations.</title>
        <authorList>
            <person name="Spang A."/>
            <person name="Poehlein A."/>
            <person name="Offre P."/>
            <person name="Zumbragel S."/>
            <person name="Haider S."/>
            <person name="Rychlik N."/>
            <person name="Nowka B."/>
            <person name="Schmeisser C."/>
            <person name="Lebedeva E.V."/>
            <person name="Rattei T."/>
            <person name="Bohm C."/>
            <person name="Schmid M."/>
            <person name="Galushko A."/>
            <person name="Hatzenpichler R."/>
            <person name="Weinmaier T."/>
            <person name="Daniel R."/>
            <person name="Schleper C."/>
            <person name="Spieck E."/>
            <person name="Streit W."/>
            <person name="Wagner M."/>
        </authorList>
    </citation>
    <scope>NUCLEOTIDE SEQUENCE [LARGE SCALE GENOMIC DNA]</scope>
    <source>
        <strain evidence="2">Ga9.2</strain>
    </source>
</reference>
<protein>
    <recommendedName>
        <fullName evidence="3">Transposase</fullName>
    </recommendedName>
</protein>
<organism evidence="1 2">
    <name type="scientific">Nitrososphaera gargensis (strain Ga9.2)</name>
    <dbReference type="NCBI Taxonomy" id="1237085"/>
    <lineage>
        <taxon>Archaea</taxon>
        <taxon>Nitrososphaerota</taxon>
        <taxon>Nitrososphaeria</taxon>
        <taxon>Nitrososphaerales</taxon>
        <taxon>Nitrososphaeraceae</taxon>
        <taxon>Nitrososphaera</taxon>
    </lineage>
</organism>
<sequence>MFGGRRKGCKRGWGAEGKKTLVFGIYRRRNGKVITFPVSDRRKEKTLIPLIRQHTGKGSLYIIQTTILHMPH</sequence>
<dbReference type="InParanoid" id="K0I8D2"/>
<dbReference type="EMBL" id="CP002408">
    <property type="protein sequence ID" value="AFU57536.1"/>
    <property type="molecule type" value="Genomic_DNA"/>
</dbReference>
<gene>
    <name evidence="1" type="ordered locus">Ngar_c05930</name>
</gene>